<organism evidence="2 3">
    <name type="scientific">Caenorhabditis remanei</name>
    <name type="common">Caenorhabditis vulgaris</name>
    <dbReference type="NCBI Taxonomy" id="31234"/>
    <lineage>
        <taxon>Eukaryota</taxon>
        <taxon>Metazoa</taxon>
        <taxon>Ecdysozoa</taxon>
        <taxon>Nematoda</taxon>
        <taxon>Chromadorea</taxon>
        <taxon>Rhabditida</taxon>
        <taxon>Rhabditina</taxon>
        <taxon>Rhabditomorpha</taxon>
        <taxon>Rhabditoidea</taxon>
        <taxon>Rhabditidae</taxon>
        <taxon>Peloderinae</taxon>
        <taxon>Caenorhabditis</taxon>
    </lineage>
</organism>
<dbReference type="GeneID" id="78777942"/>
<sequence>MDILDVADQLSQLALVLRQQLFEKVIAHLSHFLLCYRIVCLLFHFSDDVIIDGAHAFLYILDFIRRVNHTARESIVHHHKTILIVVFVMVLLDLFVIAIVKLILMMIAPMVVVISPESLIILVSISNVDWRGLHAWRRSVFDLWWTSHYEFDKSD</sequence>
<gene>
    <name evidence="2" type="ORF">GCK72_025686</name>
</gene>
<keyword evidence="1" id="KW-1133">Transmembrane helix</keyword>
<evidence type="ECO:0000256" key="1">
    <source>
        <dbReference type="SAM" id="Phobius"/>
    </source>
</evidence>
<feature type="transmembrane region" description="Helical" evidence="1">
    <location>
        <begin position="106"/>
        <end position="128"/>
    </location>
</feature>
<keyword evidence="1" id="KW-0472">Membrane</keyword>
<dbReference type="CTD" id="78777942"/>
<keyword evidence="1" id="KW-0812">Transmembrane</keyword>
<dbReference type="EMBL" id="WUAV01000006">
    <property type="protein sequence ID" value="KAF1749219.1"/>
    <property type="molecule type" value="Genomic_DNA"/>
</dbReference>
<feature type="transmembrane region" description="Helical" evidence="1">
    <location>
        <begin position="82"/>
        <end position="100"/>
    </location>
</feature>
<evidence type="ECO:0000313" key="2">
    <source>
        <dbReference type="EMBL" id="KAF1749219.1"/>
    </source>
</evidence>
<evidence type="ECO:0000313" key="3">
    <source>
        <dbReference type="Proteomes" id="UP000483820"/>
    </source>
</evidence>
<reference evidence="2 3" key="1">
    <citation type="submission" date="2019-12" db="EMBL/GenBank/DDBJ databases">
        <title>Chromosome-level assembly of the Caenorhabditis remanei genome.</title>
        <authorList>
            <person name="Teterina A.A."/>
            <person name="Willis J.H."/>
            <person name="Phillips P.C."/>
        </authorList>
    </citation>
    <scope>NUCLEOTIDE SEQUENCE [LARGE SCALE GENOMIC DNA]</scope>
    <source>
        <strain evidence="2 3">PX506</strain>
        <tissue evidence="2">Whole organism</tissue>
    </source>
</reference>
<dbReference type="AlphaFoldDB" id="A0A6A5G3X4"/>
<proteinExistence type="predicted"/>
<name>A0A6A5G3X4_CAERE</name>
<dbReference type="KEGG" id="crq:GCK72_025686"/>
<dbReference type="RefSeq" id="XP_053580010.1">
    <property type="nucleotide sequence ID" value="XM_053736444.1"/>
</dbReference>
<comment type="caution">
    <text evidence="2">The sequence shown here is derived from an EMBL/GenBank/DDBJ whole genome shotgun (WGS) entry which is preliminary data.</text>
</comment>
<accession>A0A6A5G3X4</accession>
<protein>
    <submittedName>
        <fullName evidence="2">Uncharacterized protein</fullName>
    </submittedName>
</protein>
<dbReference type="Proteomes" id="UP000483820">
    <property type="component" value="Chromosome X"/>
</dbReference>